<dbReference type="PROSITE" id="PS50206">
    <property type="entry name" value="RHODANESE_3"/>
    <property type="match status" value="2"/>
</dbReference>
<organism evidence="4 5">
    <name type="scientific">Thalassiosira oceanica</name>
    <name type="common">Marine diatom</name>
    <dbReference type="NCBI Taxonomy" id="159749"/>
    <lineage>
        <taxon>Eukaryota</taxon>
        <taxon>Sar</taxon>
        <taxon>Stramenopiles</taxon>
        <taxon>Ochrophyta</taxon>
        <taxon>Bacillariophyta</taxon>
        <taxon>Coscinodiscophyceae</taxon>
        <taxon>Thalassiosirophycidae</taxon>
        <taxon>Thalassiosirales</taxon>
        <taxon>Thalassiosiraceae</taxon>
        <taxon>Thalassiosira</taxon>
    </lineage>
</organism>
<dbReference type="Pfam" id="PF00581">
    <property type="entry name" value="Rhodanese"/>
    <property type="match status" value="1"/>
</dbReference>
<comment type="caution">
    <text evidence="4">The sequence shown here is derived from an EMBL/GenBank/DDBJ whole genome shotgun (WGS) entry which is preliminary data.</text>
</comment>
<keyword evidence="1" id="KW-0808">Transferase</keyword>
<feature type="domain" description="Rhodanese" evidence="3">
    <location>
        <begin position="15"/>
        <end position="143"/>
    </location>
</feature>
<dbReference type="InterPro" id="IPR036873">
    <property type="entry name" value="Rhodanese-like_dom_sf"/>
</dbReference>
<name>K0R433_THAOC</name>
<dbReference type="SMART" id="SM00450">
    <property type="entry name" value="RHOD"/>
    <property type="match status" value="2"/>
</dbReference>
<evidence type="ECO:0000256" key="1">
    <source>
        <dbReference type="ARBA" id="ARBA00022679"/>
    </source>
</evidence>
<dbReference type="CDD" id="cd01449">
    <property type="entry name" value="TST_Repeat_2"/>
    <property type="match status" value="1"/>
</dbReference>
<dbReference type="InterPro" id="IPR045078">
    <property type="entry name" value="TST/MPST-like"/>
</dbReference>
<dbReference type="Proteomes" id="UP000266841">
    <property type="component" value="Unassembled WGS sequence"/>
</dbReference>
<dbReference type="Gene3D" id="3.40.250.10">
    <property type="entry name" value="Rhodanese-like domain"/>
    <property type="match status" value="2"/>
</dbReference>
<dbReference type="AlphaFoldDB" id="K0R433"/>
<dbReference type="OMA" id="LLDVRWQ"/>
<evidence type="ECO:0000256" key="2">
    <source>
        <dbReference type="ARBA" id="ARBA00022737"/>
    </source>
</evidence>
<dbReference type="EMBL" id="AGNL01046647">
    <property type="protein sequence ID" value="EJK47768.1"/>
    <property type="molecule type" value="Genomic_DNA"/>
</dbReference>
<protein>
    <recommendedName>
        <fullName evidence="3">Rhodanese domain-containing protein</fullName>
    </recommendedName>
</protein>
<dbReference type="GO" id="GO:0004792">
    <property type="term" value="F:thiosulfate-cyanide sulfurtransferase activity"/>
    <property type="evidence" value="ECO:0007669"/>
    <property type="project" value="TreeGrafter"/>
</dbReference>
<dbReference type="GO" id="GO:0005739">
    <property type="term" value="C:mitochondrion"/>
    <property type="evidence" value="ECO:0007669"/>
    <property type="project" value="TreeGrafter"/>
</dbReference>
<gene>
    <name evidence="4" type="ORF">THAOC_33497</name>
</gene>
<dbReference type="PANTHER" id="PTHR11364:SF27">
    <property type="entry name" value="SULFURTRANSFERASE"/>
    <property type="match status" value="1"/>
</dbReference>
<dbReference type="eggNOG" id="KOG1529">
    <property type="taxonomic scope" value="Eukaryota"/>
</dbReference>
<sequence length="316" mass="35092">MTALVSVDEAIEAQKSGRGRFIDGSWFMPVGDNPRNGREEFAEGPRIRDACFLDIDDIGACGEDNPKSLPHMKPTPKQFAITMDRMKISPEDTIYVYATSKGCGFYHRAYWTLSSCGFHDPARVKLMQGCLDEFRDRGGEVEGGKLVDGDDHRLFRLSEMDWRNMTPKYKCWGEERRRSVVDINDVLEVVESKQADTVIVDARSSGRFVGTAPEPRPGLRGGHMPGALNVPFTDILDPMDMTRFKPLSEVKKIFESAGMKAEPSRTIVTCGSGVTAAALAVGLEECGLRNREDILIYDGSWIEWGGDESVPIVKDS</sequence>
<proteinExistence type="predicted"/>
<reference evidence="4 5" key="1">
    <citation type="journal article" date="2012" name="Genome Biol.">
        <title>Genome and low-iron response of an oceanic diatom adapted to chronic iron limitation.</title>
        <authorList>
            <person name="Lommer M."/>
            <person name="Specht M."/>
            <person name="Roy A.S."/>
            <person name="Kraemer L."/>
            <person name="Andreson R."/>
            <person name="Gutowska M.A."/>
            <person name="Wolf J."/>
            <person name="Bergner S.V."/>
            <person name="Schilhabel M.B."/>
            <person name="Klostermeier U.C."/>
            <person name="Beiko R.G."/>
            <person name="Rosenstiel P."/>
            <person name="Hippler M."/>
            <person name="Laroche J."/>
        </authorList>
    </citation>
    <scope>NUCLEOTIDE SEQUENCE [LARGE SCALE GENOMIC DNA]</scope>
    <source>
        <strain evidence="4 5">CCMP1005</strain>
    </source>
</reference>
<accession>K0R433</accession>
<keyword evidence="5" id="KW-1185">Reference proteome</keyword>
<evidence type="ECO:0000313" key="4">
    <source>
        <dbReference type="EMBL" id="EJK47768.1"/>
    </source>
</evidence>
<dbReference type="SUPFAM" id="SSF52821">
    <property type="entry name" value="Rhodanese/Cell cycle control phosphatase"/>
    <property type="match status" value="2"/>
</dbReference>
<feature type="domain" description="Rhodanese" evidence="3">
    <location>
        <begin position="193"/>
        <end position="313"/>
    </location>
</feature>
<dbReference type="OrthoDB" id="270167at2759"/>
<evidence type="ECO:0000313" key="5">
    <source>
        <dbReference type="Proteomes" id="UP000266841"/>
    </source>
</evidence>
<evidence type="ECO:0000259" key="3">
    <source>
        <dbReference type="PROSITE" id="PS50206"/>
    </source>
</evidence>
<keyword evidence="2" id="KW-0677">Repeat</keyword>
<dbReference type="PANTHER" id="PTHR11364">
    <property type="entry name" value="THIOSULFATE SULFERTANSFERASE"/>
    <property type="match status" value="1"/>
</dbReference>
<dbReference type="InterPro" id="IPR001763">
    <property type="entry name" value="Rhodanese-like_dom"/>
</dbReference>